<accession>A0A1F5YBZ5</accession>
<feature type="transmembrane region" description="Helical" evidence="1">
    <location>
        <begin position="72"/>
        <end position="88"/>
    </location>
</feature>
<name>A0A1F5YBZ5_9BACT</name>
<comment type="caution">
    <text evidence="3">The sequence shown here is derived from an EMBL/GenBank/DDBJ whole genome shotgun (WGS) entry which is preliminary data.</text>
</comment>
<dbReference type="Proteomes" id="UP000179034">
    <property type="component" value="Unassembled WGS sequence"/>
</dbReference>
<gene>
    <name evidence="3" type="ORF">A2Z06_04975</name>
</gene>
<dbReference type="AlphaFoldDB" id="A0A1F5YBZ5"/>
<keyword evidence="1" id="KW-1133">Transmembrane helix</keyword>
<feature type="domain" description="DUF6249" evidence="2">
    <location>
        <begin position="13"/>
        <end position="114"/>
    </location>
</feature>
<sequence>MNITDIIGVSIPVVAIIMGVLLAMVAIYFAHRKNREEQATIRLAMEKGVELPPDLFHRQSDRGCRANPLRRGITWTAVGIALTLALYVNEGLGTAMWGLIPLAVGIGCLIYYKFSPSNGQGRQQG</sequence>
<keyword evidence="1" id="KW-0812">Transmembrane</keyword>
<proteinExistence type="predicted"/>
<evidence type="ECO:0000256" key="1">
    <source>
        <dbReference type="SAM" id="Phobius"/>
    </source>
</evidence>
<keyword evidence="1" id="KW-0472">Membrane</keyword>
<dbReference type="InterPro" id="IPR046216">
    <property type="entry name" value="DUF6249"/>
</dbReference>
<evidence type="ECO:0000313" key="4">
    <source>
        <dbReference type="Proteomes" id="UP000179034"/>
    </source>
</evidence>
<organism evidence="3 4">
    <name type="scientific">Candidatus Glassbacteria bacterium RBG_16_58_8</name>
    <dbReference type="NCBI Taxonomy" id="1817866"/>
    <lineage>
        <taxon>Bacteria</taxon>
        <taxon>Candidatus Glassiibacteriota</taxon>
    </lineage>
</organism>
<evidence type="ECO:0000259" key="2">
    <source>
        <dbReference type="Pfam" id="PF19762"/>
    </source>
</evidence>
<reference evidence="3 4" key="1">
    <citation type="journal article" date="2016" name="Nat. Commun.">
        <title>Thousands of microbial genomes shed light on interconnected biogeochemical processes in an aquifer system.</title>
        <authorList>
            <person name="Anantharaman K."/>
            <person name="Brown C.T."/>
            <person name="Hug L.A."/>
            <person name="Sharon I."/>
            <person name="Castelle C.J."/>
            <person name="Probst A.J."/>
            <person name="Thomas B.C."/>
            <person name="Singh A."/>
            <person name="Wilkins M.J."/>
            <person name="Karaoz U."/>
            <person name="Brodie E.L."/>
            <person name="Williams K.H."/>
            <person name="Hubbard S.S."/>
            <person name="Banfield J.F."/>
        </authorList>
    </citation>
    <scope>NUCLEOTIDE SEQUENCE [LARGE SCALE GENOMIC DNA]</scope>
</reference>
<protein>
    <recommendedName>
        <fullName evidence="2">DUF6249 domain-containing protein</fullName>
    </recommendedName>
</protein>
<feature type="transmembrane region" description="Helical" evidence="1">
    <location>
        <begin position="6"/>
        <end position="30"/>
    </location>
</feature>
<dbReference type="Pfam" id="PF19762">
    <property type="entry name" value="DUF6249"/>
    <property type="match status" value="1"/>
</dbReference>
<evidence type="ECO:0000313" key="3">
    <source>
        <dbReference type="EMBL" id="OGF97371.1"/>
    </source>
</evidence>
<dbReference type="EMBL" id="MFIW01000087">
    <property type="protein sequence ID" value="OGF97371.1"/>
    <property type="molecule type" value="Genomic_DNA"/>
</dbReference>
<feature type="transmembrane region" description="Helical" evidence="1">
    <location>
        <begin position="94"/>
        <end position="112"/>
    </location>
</feature>